<dbReference type="HAMAP" id="MF_00541">
    <property type="entry name" value="RhaA"/>
    <property type="match status" value="1"/>
</dbReference>
<keyword evidence="3 6" id="KW-0464">Manganese</keyword>
<comment type="similarity">
    <text evidence="6">Belongs to the rhamnose isomerase family.</text>
</comment>
<dbReference type="GO" id="GO:0030145">
    <property type="term" value="F:manganese ion binding"/>
    <property type="evidence" value="ECO:0007669"/>
    <property type="project" value="UniProtKB-UniRule"/>
</dbReference>
<comment type="caution">
    <text evidence="7">The sequence shown here is derived from an EMBL/GenBank/DDBJ whole genome shotgun (WGS) entry which is preliminary data.</text>
</comment>
<dbReference type="SUPFAM" id="SSF51658">
    <property type="entry name" value="Xylose isomerase-like"/>
    <property type="match status" value="1"/>
</dbReference>
<comment type="pathway">
    <text evidence="6">Carbohydrate degradation; L-rhamnose degradation; glycerone phosphate from L-rhamnose: step 1/3.</text>
</comment>
<evidence type="ECO:0000256" key="6">
    <source>
        <dbReference type="HAMAP-Rule" id="MF_00541"/>
    </source>
</evidence>
<organism evidence="7 8">
    <name type="scientific">Candidatus Saccharicenans subterraneus</name>
    <dbReference type="NCBI Taxonomy" id="2508984"/>
    <lineage>
        <taxon>Bacteria</taxon>
        <taxon>Candidatus Aminicenantota</taxon>
        <taxon>Candidatus Aminicenantia</taxon>
        <taxon>Candidatus Aminicenantales</taxon>
        <taxon>Candidatus Saccharicenantaceae</taxon>
        <taxon>Candidatus Saccharicenans</taxon>
    </lineage>
</organism>
<dbReference type="GO" id="GO:0005737">
    <property type="term" value="C:cytoplasm"/>
    <property type="evidence" value="ECO:0007669"/>
    <property type="project" value="UniProtKB-SubCell"/>
</dbReference>
<dbReference type="NCBIfam" id="NF002203">
    <property type="entry name" value="PRK01076.1"/>
    <property type="match status" value="1"/>
</dbReference>
<comment type="function">
    <text evidence="6">Catalyzes the interconversion of L-rhamnose and L-rhamnulose.</text>
</comment>
<reference evidence="7 8" key="1">
    <citation type="submission" date="2018-08" db="EMBL/GenBank/DDBJ databases">
        <title>Genome analysis of the thermophilic bacterium of the candidate phylum Aminicenantes from deep subsurface aquifer revealed its physiology and ecological role.</title>
        <authorList>
            <person name="Kadnikov V.V."/>
            <person name="Mardanov A.V."/>
            <person name="Beletsky A.V."/>
            <person name="Karnachuk O.V."/>
            <person name="Ravin N.V."/>
        </authorList>
    </citation>
    <scope>NUCLEOTIDE SEQUENCE [LARGE SCALE GENOMIC DNA]</scope>
    <source>
        <strain evidence="7">BY38</strain>
    </source>
</reference>
<sequence>MDLTVVDKRYREAREKYAELGIDTEKALEELQKFQLSLHCWQGDDVQGFEWQEISFEGSGLQVTGHYPGRARNAAELRQDLEKALSLIPGHHRVNLHSIYGEFNGPVERNEYEPAHFRGWVEWAKVLNIKLDFNATCFNHPKAASGLTLSHPRKEIRKFWVEHVKCCRKIAAFFGRELKSYSIHNLWIPDGLKDIPSDRWLYRQLLYDSLEEIFELEFSQTLLKDSLESKLFGLGSEAFVVGSHEFYLAYALKKGKMVCLDLGHFHPTESVADKLSSILQVSSELLLHISRGLRWDSDHVVIGNDELDTLAEEIVNSPIPEKIHLALDYFDASMNRVGAWVLGARSTLRSLLRALLLPWERIKQAELAGESLVKLAWRQVARDLPLGAVWDYYCLNHDVPPENMWLAEVKDYEEQVLSQR</sequence>
<dbReference type="Pfam" id="PF06134">
    <property type="entry name" value="RhaA"/>
    <property type="match status" value="1"/>
</dbReference>
<gene>
    <name evidence="6" type="primary">rhaA</name>
    <name evidence="7" type="ORF">OP8BY_1460</name>
</gene>
<dbReference type="EC" id="5.3.1.14" evidence="6"/>
<dbReference type="PANTHER" id="PTHR30268">
    <property type="entry name" value="L-RHAMNOSE ISOMERASE"/>
    <property type="match status" value="1"/>
</dbReference>
<evidence type="ECO:0000313" key="7">
    <source>
        <dbReference type="EMBL" id="RFT14862.1"/>
    </source>
</evidence>
<feature type="binding site" evidence="6">
    <location>
        <position position="296"/>
    </location>
    <ligand>
        <name>Mn(2+)</name>
        <dbReference type="ChEBI" id="CHEBI:29035"/>
    </ligand>
</feature>
<evidence type="ECO:0000256" key="1">
    <source>
        <dbReference type="ARBA" id="ARBA00022490"/>
    </source>
</evidence>
<dbReference type="EMBL" id="QUAH01000017">
    <property type="protein sequence ID" value="RFT14862.1"/>
    <property type="molecule type" value="Genomic_DNA"/>
</dbReference>
<evidence type="ECO:0000256" key="2">
    <source>
        <dbReference type="ARBA" id="ARBA00022723"/>
    </source>
</evidence>
<dbReference type="InterPro" id="IPR036237">
    <property type="entry name" value="Xyl_isomerase-like_sf"/>
</dbReference>
<dbReference type="InterPro" id="IPR050337">
    <property type="entry name" value="L-rhamnose_isomerase"/>
</dbReference>
<proteinExistence type="inferred from homology"/>
<evidence type="ECO:0000313" key="8">
    <source>
        <dbReference type="Proteomes" id="UP000257323"/>
    </source>
</evidence>
<keyword evidence="1 6" id="KW-0963">Cytoplasm</keyword>
<comment type="cofactor">
    <cofactor evidence="6">
        <name>Mn(2+)</name>
        <dbReference type="ChEBI" id="CHEBI:29035"/>
    </cofactor>
    <text evidence="6">Binds 1 Mn(2+) ion per subunit.</text>
</comment>
<dbReference type="GO" id="GO:0019324">
    <property type="term" value="P:L-lyxose metabolic process"/>
    <property type="evidence" value="ECO:0007669"/>
    <property type="project" value="TreeGrafter"/>
</dbReference>
<evidence type="ECO:0000256" key="5">
    <source>
        <dbReference type="ARBA" id="ARBA00023308"/>
    </source>
</evidence>
<feature type="binding site" evidence="6">
    <location>
        <position position="264"/>
    </location>
    <ligand>
        <name>Mn(2+)</name>
        <dbReference type="ChEBI" id="CHEBI:29035"/>
    </ligand>
</feature>
<dbReference type="InterPro" id="IPR009308">
    <property type="entry name" value="Rhamnose_isomerase"/>
</dbReference>
<dbReference type="UniPathway" id="UPA00541">
    <property type="reaction ID" value="UER00601"/>
</dbReference>
<feature type="binding site" evidence="6">
    <location>
        <position position="298"/>
    </location>
    <ligand>
        <name>Mn(2+)</name>
        <dbReference type="ChEBI" id="CHEBI:29035"/>
    </ligand>
</feature>
<keyword evidence="5 6" id="KW-0684">Rhamnose metabolism</keyword>
<dbReference type="Proteomes" id="UP000257323">
    <property type="component" value="Unassembled WGS sequence"/>
</dbReference>
<evidence type="ECO:0000256" key="3">
    <source>
        <dbReference type="ARBA" id="ARBA00023211"/>
    </source>
</evidence>
<name>A0A3E2BJM5_9BACT</name>
<dbReference type="GO" id="GO:0019301">
    <property type="term" value="P:rhamnose catabolic process"/>
    <property type="evidence" value="ECO:0007669"/>
    <property type="project" value="UniProtKB-UniRule"/>
</dbReference>
<dbReference type="PANTHER" id="PTHR30268:SF0">
    <property type="entry name" value="L-RHAMNOSE ISOMERASE"/>
    <property type="match status" value="1"/>
</dbReference>
<keyword evidence="4 6" id="KW-0413">Isomerase</keyword>
<protein>
    <recommendedName>
        <fullName evidence="6">L-rhamnose isomerase</fullName>
        <ecNumber evidence="6">5.3.1.14</ecNumber>
    </recommendedName>
</protein>
<evidence type="ECO:0000256" key="4">
    <source>
        <dbReference type="ARBA" id="ARBA00023235"/>
    </source>
</evidence>
<accession>A0A3E2BJM5</accession>
<dbReference type="Gene3D" id="3.20.20.150">
    <property type="entry name" value="Divalent-metal-dependent TIM barrel enzymes"/>
    <property type="match status" value="1"/>
</dbReference>
<dbReference type="AlphaFoldDB" id="A0A3E2BJM5"/>
<keyword evidence="2 6" id="KW-0479">Metal-binding</keyword>
<dbReference type="GO" id="GO:0008740">
    <property type="term" value="F:L-rhamnose isomerase activity"/>
    <property type="evidence" value="ECO:0007669"/>
    <property type="project" value="UniProtKB-UniRule"/>
</dbReference>
<comment type="catalytic activity">
    <reaction evidence="6">
        <text>L-rhamnopyranose = L-rhamnulose</text>
        <dbReference type="Rhea" id="RHEA:23160"/>
        <dbReference type="ChEBI" id="CHEBI:17897"/>
        <dbReference type="ChEBI" id="CHEBI:62346"/>
        <dbReference type="EC" id="5.3.1.14"/>
    </reaction>
</comment>
<comment type="subcellular location">
    <subcellularLocation>
        <location evidence="6">Cytoplasm</location>
    </subcellularLocation>
</comment>